<organism evidence="2">
    <name type="scientific">Strombidium rassoulzadegani</name>
    <dbReference type="NCBI Taxonomy" id="1082188"/>
    <lineage>
        <taxon>Eukaryota</taxon>
        <taxon>Sar</taxon>
        <taxon>Alveolata</taxon>
        <taxon>Ciliophora</taxon>
        <taxon>Intramacronucleata</taxon>
        <taxon>Spirotrichea</taxon>
        <taxon>Oligotrichia</taxon>
        <taxon>Strombidiidae</taxon>
        <taxon>Strombidium</taxon>
    </lineage>
</organism>
<gene>
    <name evidence="2" type="ORF">SRAS04492_LOCUS9157</name>
</gene>
<evidence type="ECO:0000256" key="1">
    <source>
        <dbReference type="SAM" id="MobiDB-lite"/>
    </source>
</evidence>
<dbReference type="EMBL" id="HBIA01018408">
    <property type="protein sequence ID" value="CAE0237348.1"/>
    <property type="molecule type" value="Transcribed_RNA"/>
</dbReference>
<feature type="region of interest" description="Disordered" evidence="1">
    <location>
        <begin position="367"/>
        <end position="401"/>
    </location>
</feature>
<sequence length="401" mass="43101">MGCGGSRFDKRKDNAGDLFTVGLNFVGGEGNEDDGCPCDKVVFTYAEGQKEPTEVFKVKGLEAEDEEIVKKIAKATFDAVKAQVAFLEKEHGKPVDGKKVLISGKYELASALDQLNNVASAFKDAEVVTEEEVKEEAKEEEAKEGEMMMEGGDDMMMMAPEEDPYKDDAEDYKGFKNFPKLLLKQTTVNPYFGDLVKSDAIHFEFAAVEKGGLLSVKMPPLNPMALMKAGAAPGAFAGAAGLLSSAVNSAEGAEKDVFFAGFIGENDLESLKGIAEAKGPIMFPGVIGGWESEEKALKTLDGVEASGDQKLSKVLYKIKTSVVSAVVCRHFVSRLHATVDKLEEKDGVQVVDLTSKAEEKLTVEDWLKKKDAPAEAPAAAAEEPKMEEAPAMDESPAMDGM</sequence>
<accession>A0A7S3CU34</accession>
<reference evidence="2" key="1">
    <citation type="submission" date="2021-01" db="EMBL/GenBank/DDBJ databases">
        <authorList>
            <person name="Corre E."/>
            <person name="Pelletier E."/>
            <person name="Niang G."/>
            <person name="Scheremetjew M."/>
            <person name="Finn R."/>
            <person name="Kale V."/>
            <person name="Holt S."/>
            <person name="Cochrane G."/>
            <person name="Meng A."/>
            <person name="Brown T."/>
            <person name="Cohen L."/>
        </authorList>
    </citation>
    <scope>NUCLEOTIDE SEQUENCE</scope>
    <source>
        <strain evidence="2">Ras09</strain>
    </source>
</reference>
<evidence type="ECO:0000313" key="2">
    <source>
        <dbReference type="EMBL" id="CAE0237348.1"/>
    </source>
</evidence>
<proteinExistence type="predicted"/>
<protein>
    <submittedName>
        <fullName evidence="2">Uncharacterized protein</fullName>
    </submittedName>
</protein>
<dbReference type="AlphaFoldDB" id="A0A7S3CU34"/>
<name>A0A7S3CU34_9SPIT</name>